<dbReference type="Pfam" id="PF00293">
    <property type="entry name" value="NUDIX"/>
    <property type="match status" value="1"/>
</dbReference>
<protein>
    <submittedName>
        <fullName evidence="4">NUDIX hydrolase</fullName>
    </submittedName>
</protein>
<dbReference type="InterPro" id="IPR020084">
    <property type="entry name" value="NUDIX_hydrolase_CS"/>
</dbReference>
<dbReference type="Gene3D" id="3.90.79.10">
    <property type="entry name" value="Nucleoside Triphosphate Pyrophosphohydrolase"/>
    <property type="match status" value="1"/>
</dbReference>
<dbReference type="Proteomes" id="UP001597299">
    <property type="component" value="Unassembled WGS sequence"/>
</dbReference>
<sequence length="167" mass="18341">MSIWRPVSHIRVLAIGLHWRNGRLLAAEVRDDLGRLKGVRPLGGGVEFGERCEAALMREFREELGVAIEVIDGPAVLENIYTHQGATGHEVVFAYEVDFAADAFAGQDRIVFHEDDGSPVVAHWYDLAELDIAGGPALYPEGLKRHLLARRAEGSAFARLRVEGSDA</sequence>
<dbReference type="InterPro" id="IPR015797">
    <property type="entry name" value="NUDIX_hydrolase-like_dom_sf"/>
</dbReference>
<proteinExistence type="predicted"/>
<keyword evidence="5" id="KW-1185">Reference proteome</keyword>
<evidence type="ECO:0000313" key="5">
    <source>
        <dbReference type="Proteomes" id="UP001597299"/>
    </source>
</evidence>
<organism evidence="4 5">
    <name type="scientific">Ancylobacter oerskovii</name>
    <dbReference type="NCBI Taxonomy" id="459519"/>
    <lineage>
        <taxon>Bacteria</taxon>
        <taxon>Pseudomonadati</taxon>
        <taxon>Pseudomonadota</taxon>
        <taxon>Alphaproteobacteria</taxon>
        <taxon>Hyphomicrobiales</taxon>
        <taxon>Xanthobacteraceae</taxon>
        <taxon>Ancylobacter</taxon>
    </lineage>
</organism>
<gene>
    <name evidence="4" type="ORF">ACFSNC_23270</name>
</gene>
<evidence type="ECO:0000256" key="1">
    <source>
        <dbReference type="ARBA" id="ARBA00001946"/>
    </source>
</evidence>
<comment type="caution">
    <text evidence="4">The sequence shown here is derived from an EMBL/GenBank/DDBJ whole genome shotgun (WGS) entry which is preliminary data.</text>
</comment>
<accession>A0ABW4Z441</accession>
<evidence type="ECO:0000313" key="4">
    <source>
        <dbReference type="EMBL" id="MFD2143340.1"/>
    </source>
</evidence>
<reference evidence="5" key="1">
    <citation type="journal article" date="2019" name="Int. J. Syst. Evol. Microbiol.">
        <title>The Global Catalogue of Microorganisms (GCM) 10K type strain sequencing project: providing services to taxonomists for standard genome sequencing and annotation.</title>
        <authorList>
            <consortium name="The Broad Institute Genomics Platform"/>
            <consortium name="The Broad Institute Genome Sequencing Center for Infectious Disease"/>
            <person name="Wu L."/>
            <person name="Ma J."/>
        </authorList>
    </citation>
    <scope>NUCLEOTIDE SEQUENCE [LARGE SCALE GENOMIC DNA]</scope>
    <source>
        <strain evidence="5">CCM 7435</strain>
    </source>
</reference>
<keyword evidence="2 4" id="KW-0378">Hydrolase</keyword>
<dbReference type="CDD" id="cd04688">
    <property type="entry name" value="NUDIX_Hydrolase"/>
    <property type="match status" value="1"/>
</dbReference>
<evidence type="ECO:0000259" key="3">
    <source>
        <dbReference type="PROSITE" id="PS51462"/>
    </source>
</evidence>
<dbReference type="RefSeq" id="WP_213355584.1">
    <property type="nucleotide sequence ID" value="NZ_JAHBGB010000044.1"/>
</dbReference>
<evidence type="ECO:0000256" key="2">
    <source>
        <dbReference type="ARBA" id="ARBA00022801"/>
    </source>
</evidence>
<comment type="cofactor">
    <cofactor evidence="1">
        <name>Mg(2+)</name>
        <dbReference type="ChEBI" id="CHEBI:18420"/>
    </cofactor>
</comment>
<dbReference type="PROSITE" id="PS00893">
    <property type="entry name" value="NUDIX_BOX"/>
    <property type="match status" value="1"/>
</dbReference>
<dbReference type="SUPFAM" id="SSF55811">
    <property type="entry name" value="Nudix"/>
    <property type="match status" value="1"/>
</dbReference>
<dbReference type="GO" id="GO:0016787">
    <property type="term" value="F:hydrolase activity"/>
    <property type="evidence" value="ECO:0007669"/>
    <property type="project" value="UniProtKB-KW"/>
</dbReference>
<dbReference type="InterPro" id="IPR000086">
    <property type="entry name" value="NUDIX_hydrolase_dom"/>
</dbReference>
<dbReference type="PROSITE" id="PS51462">
    <property type="entry name" value="NUDIX"/>
    <property type="match status" value="1"/>
</dbReference>
<name>A0ABW4Z441_9HYPH</name>
<feature type="domain" description="Nudix hydrolase" evidence="3">
    <location>
        <begin position="3"/>
        <end position="144"/>
    </location>
</feature>
<dbReference type="EMBL" id="JBHUHD010000001">
    <property type="protein sequence ID" value="MFD2143340.1"/>
    <property type="molecule type" value="Genomic_DNA"/>
</dbReference>